<evidence type="ECO:0000256" key="6">
    <source>
        <dbReference type="ARBA" id="ARBA00022692"/>
    </source>
</evidence>
<keyword evidence="10" id="KW-0862">Zinc</keyword>
<feature type="compositionally biased region" description="Low complexity" evidence="14">
    <location>
        <begin position="233"/>
        <end position="245"/>
    </location>
</feature>
<comment type="subcellular location">
    <subcellularLocation>
        <location evidence="2">Membrane</location>
        <topology evidence="2">Single-pass membrane protein</topology>
    </subcellularLocation>
</comment>
<dbReference type="SUPFAM" id="SSF57850">
    <property type="entry name" value="RING/U-box"/>
    <property type="match status" value="1"/>
</dbReference>
<dbReference type="PANTHER" id="PTHR46913:SF1">
    <property type="entry name" value="RING-H2 FINGER PROTEIN ATL16"/>
    <property type="match status" value="1"/>
</dbReference>
<feature type="region of interest" description="Disordered" evidence="14">
    <location>
        <begin position="25"/>
        <end position="54"/>
    </location>
</feature>
<evidence type="ECO:0000256" key="7">
    <source>
        <dbReference type="ARBA" id="ARBA00022723"/>
    </source>
</evidence>
<evidence type="ECO:0000256" key="4">
    <source>
        <dbReference type="ARBA" id="ARBA00012483"/>
    </source>
</evidence>
<dbReference type="GO" id="GO:0016567">
    <property type="term" value="P:protein ubiquitination"/>
    <property type="evidence" value="ECO:0007669"/>
    <property type="project" value="InterPro"/>
</dbReference>
<dbReference type="OrthoDB" id="8062037at2759"/>
<dbReference type="Pfam" id="PF13639">
    <property type="entry name" value="zf-RING_2"/>
    <property type="match status" value="1"/>
</dbReference>
<evidence type="ECO:0000256" key="13">
    <source>
        <dbReference type="PROSITE-ProRule" id="PRU00175"/>
    </source>
</evidence>
<sequence>MEQHRAMSMHAYARRLLQEVAVAVPPASPAPSPADSGDQRPASSISASSSGNSPFNVSSQFSPAMIIILVILLSAFFFMGFFAIYVRRCTSEENFSHHGNTRAGTSRRHNGTAGLQRGLGVDPSLVESFPMVSYAVAKRKGCNECVVCLADFEREEELKQLPKCKHVFHLECIGVWLESHTTCPLCRRSLVNSDRWSVSWRWGGSSRGSARLNEGESSHSSRGGNPFLGGPIGSSRGSRIRVPSRNGNESLHAQEEGELVRSGSLYASPDPTIEMALPGSAPPALFVGSSTALEIVAEDLNAGNTSCSLYGVVAASRQRARNNGASHLLTSEGAEKRTPTSTQGGAQGRSRLGRSNSTGHSLRKEAMSRAAAVATEAAGSCAMAVPPSQSPLHRSRSAGLEEEEAMVGPEAATSDESPVSAGGHAAPSSAESIRNAL</sequence>
<evidence type="ECO:0000256" key="5">
    <source>
        <dbReference type="ARBA" id="ARBA00022679"/>
    </source>
</evidence>
<keyword evidence="18" id="KW-1185">Reference proteome</keyword>
<evidence type="ECO:0000256" key="8">
    <source>
        <dbReference type="ARBA" id="ARBA00022771"/>
    </source>
</evidence>
<dbReference type="CDD" id="cd16461">
    <property type="entry name" value="RING-H2_EL5-like"/>
    <property type="match status" value="1"/>
</dbReference>
<dbReference type="SMART" id="SM00184">
    <property type="entry name" value="RING"/>
    <property type="match status" value="1"/>
</dbReference>
<evidence type="ECO:0000256" key="10">
    <source>
        <dbReference type="ARBA" id="ARBA00022833"/>
    </source>
</evidence>
<keyword evidence="12 15" id="KW-0472">Membrane</keyword>
<gene>
    <name evidence="17" type="ORF">GOP47_0007822</name>
</gene>
<name>A0A9D4V1M9_ADICA</name>
<dbReference type="FunFam" id="3.30.40.10:FF:000187">
    <property type="entry name" value="E3 ubiquitin-protein ligase ATL6"/>
    <property type="match status" value="1"/>
</dbReference>
<feature type="compositionally biased region" description="Low complexity" evidence="14">
    <location>
        <begin position="43"/>
        <end position="54"/>
    </location>
</feature>
<comment type="catalytic activity">
    <reaction evidence="1">
        <text>S-ubiquitinyl-[E2 ubiquitin-conjugating enzyme]-L-cysteine + [acceptor protein]-L-lysine = [E2 ubiquitin-conjugating enzyme]-L-cysteine + N(6)-ubiquitinyl-[acceptor protein]-L-lysine.</text>
        <dbReference type="EC" id="2.3.2.27"/>
    </reaction>
</comment>
<comment type="pathway">
    <text evidence="3">Protein modification; protein ubiquitination.</text>
</comment>
<dbReference type="EC" id="2.3.2.27" evidence="4"/>
<feature type="region of interest" description="Disordered" evidence="14">
    <location>
        <begin position="202"/>
        <end position="265"/>
    </location>
</feature>
<keyword evidence="11 15" id="KW-1133">Transmembrane helix</keyword>
<keyword evidence="8 13" id="KW-0863">Zinc-finger</keyword>
<dbReference type="InterPro" id="IPR044600">
    <property type="entry name" value="ATL1/ATL16-like"/>
</dbReference>
<keyword evidence="5" id="KW-0808">Transferase</keyword>
<dbReference type="GO" id="GO:0061630">
    <property type="term" value="F:ubiquitin protein ligase activity"/>
    <property type="evidence" value="ECO:0007669"/>
    <property type="project" value="UniProtKB-EC"/>
</dbReference>
<evidence type="ECO:0000256" key="15">
    <source>
        <dbReference type="SAM" id="Phobius"/>
    </source>
</evidence>
<keyword evidence="6 15" id="KW-0812">Transmembrane</keyword>
<protein>
    <recommendedName>
        <fullName evidence="4">RING-type E3 ubiquitin transferase</fullName>
        <ecNumber evidence="4">2.3.2.27</ecNumber>
    </recommendedName>
</protein>
<evidence type="ECO:0000313" key="18">
    <source>
        <dbReference type="Proteomes" id="UP000886520"/>
    </source>
</evidence>
<organism evidence="17 18">
    <name type="scientific">Adiantum capillus-veneris</name>
    <name type="common">Maidenhair fern</name>
    <dbReference type="NCBI Taxonomy" id="13818"/>
    <lineage>
        <taxon>Eukaryota</taxon>
        <taxon>Viridiplantae</taxon>
        <taxon>Streptophyta</taxon>
        <taxon>Embryophyta</taxon>
        <taxon>Tracheophyta</taxon>
        <taxon>Polypodiopsida</taxon>
        <taxon>Polypodiidae</taxon>
        <taxon>Polypodiales</taxon>
        <taxon>Pteridineae</taxon>
        <taxon>Pteridaceae</taxon>
        <taxon>Vittarioideae</taxon>
        <taxon>Adiantum</taxon>
    </lineage>
</organism>
<evidence type="ECO:0000256" key="9">
    <source>
        <dbReference type="ARBA" id="ARBA00022786"/>
    </source>
</evidence>
<evidence type="ECO:0000256" key="3">
    <source>
        <dbReference type="ARBA" id="ARBA00004906"/>
    </source>
</evidence>
<evidence type="ECO:0000313" key="17">
    <source>
        <dbReference type="EMBL" id="KAI5077998.1"/>
    </source>
</evidence>
<dbReference type="PROSITE" id="PS50089">
    <property type="entry name" value="ZF_RING_2"/>
    <property type="match status" value="1"/>
</dbReference>
<evidence type="ECO:0000256" key="12">
    <source>
        <dbReference type="ARBA" id="ARBA00023136"/>
    </source>
</evidence>
<dbReference type="Gene3D" id="3.30.40.10">
    <property type="entry name" value="Zinc/RING finger domain, C3HC4 (zinc finger)"/>
    <property type="match status" value="1"/>
</dbReference>
<dbReference type="EMBL" id="JABFUD020000007">
    <property type="protein sequence ID" value="KAI5077998.1"/>
    <property type="molecule type" value="Genomic_DNA"/>
</dbReference>
<feature type="transmembrane region" description="Helical" evidence="15">
    <location>
        <begin position="64"/>
        <end position="86"/>
    </location>
</feature>
<evidence type="ECO:0000256" key="14">
    <source>
        <dbReference type="SAM" id="MobiDB-lite"/>
    </source>
</evidence>
<dbReference type="Proteomes" id="UP000886520">
    <property type="component" value="Chromosome 7"/>
</dbReference>
<feature type="domain" description="RING-type" evidence="16">
    <location>
        <begin position="145"/>
        <end position="187"/>
    </location>
</feature>
<evidence type="ECO:0000256" key="11">
    <source>
        <dbReference type="ARBA" id="ARBA00022989"/>
    </source>
</evidence>
<dbReference type="InterPro" id="IPR001841">
    <property type="entry name" value="Znf_RING"/>
</dbReference>
<accession>A0A9D4V1M9</accession>
<feature type="region of interest" description="Disordered" evidence="14">
    <location>
        <begin position="326"/>
        <end position="437"/>
    </location>
</feature>
<evidence type="ECO:0000256" key="1">
    <source>
        <dbReference type="ARBA" id="ARBA00000900"/>
    </source>
</evidence>
<reference evidence="17" key="1">
    <citation type="submission" date="2021-01" db="EMBL/GenBank/DDBJ databases">
        <title>Adiantum capillus-veneris genome.</title>
        <authorList>
            <person name="Fang Y."/>
            <person name="Liao Q."/>
        </authorList>
    </citation>
    <scope>NUCLEOTIDE SEQUENCE</scope>
    <source>
        <strain evidence="17">H3</strain>
        <tissue evidence="17">Leaf</tissue>
    </source>
</reference>
<dbReference type="PANTHER" id="PTHR46913">
    <property type="entry name" value="RING-H2 FINGER PROTEIN ATL16"/>
    <property type="match status" value="1"/>
</dbReference>
<keyword evidence="7" id="KW-0479">Metal-binding</keyword>
<keyword evidence="9" id="KW-0833">Ubl conjugation pathway</keyword>
<dbReference type="GO" id="GO:0008270">
    <property type="term" value="F:zinc ion binding"/>
    <property type="evidence" value="ECO:0007669"/>
    <property type="project" value="UniProtKB-KW"/>
</dbReference>
<dbReference type="AlphaFoldDB" id="A0A9D4V1M9"/>
<comment type="caution">
    <text evidence="17">The sequence shown here is derived from an EMBL/GenBank/DDBJ whole genome shotgun (WGS) entry which is preliminary data.</text>
</comment>
<proteinExistence type="predicted"/>
<evidence type="ECO:0000256" key="2">
    <source>
        <dbReference type="ARBA" id="ARBA00004167"/>
    </source>
</evidence>
<dbReference type="GO" id="GO:0016020">
    <property type="term" value="C:membrane"/>
    <property type="evidence" value="ECO:0007669"/>
    <property type="project" value="UniProtKB-SubCell"/>
</dbReference>
<evidence type="ECO:0000259" key="16">
    <source>
        <dbReference type="PROSITE" id="PS50089"/>
    </source>
</evidence>
<dbReference type="InterPro" id="IPR013083">
    <property type="entry name" value="Znf_RING/FYVE/PHD"/>
</dbReference>